<name>A0A6G1HB96_9PEZI</name>
<gene>
    <name evidence="3" type="ORF">K402DRAFT_229120</name>
</gene>
<reference evidence="3" key="1">
    <citation type="journal article" date="2020" name="Stud. Mycol.">
        <title>101 Dothideomycetes genomes: a test case for predicting lifestyles and emergence of pathogens.</title>
        <authorList>
            <person name="Haridas S."/>
            <person name="Albert R."/>
            <person name="Binder M."/>
            <person name="Bloem J."/>
            <person name="Labutti K."/>
            <person name="Salamov A."/>
            <person name="Andreopoulos B."/>
            <person name="Baker S."/>
            <person name="Barry K."/>
            <person name="Bills G."/>
            <person name="Bluhm B."/>
            <person name="Cannon C."/>
            <person name="Castanera R."/>
            <person name="Culley D."/>
            <person name="Daum C."/>
            <person name="Ezra D."/>
            <person name="Gonzalez J."/>
            <person name="Henrissat B."/>
            <person name="Kuo A."/>
            <person name="Liang C."/>
            <person name="Lipzen A."/>
            <person name="Lutzoni F."/>
            <person name="Magnuson J."/>
            <person name="Mondo S."/>
            <person name="Nolan M."/>
            <person name="Ohm R."/>
            <person name="Pangilinan J."/>
            <person name="Park H.-J."/>
            <person name="Ramirez L."/>
            <person name="Alfaro M."/>
            <person name="Sun H."/>
            <person name="Tritt A."/>
            <person name="Yoshinaga Y."/>
            <person name="Zwiers L.-H."/>
            <person name="Turgeon B."/>
            <person name="Goodwin S."/>
            <person name="Spatafora J."/>
            <person name="Crous P."/>
            <person name="Grigoriev I."/>
        </authorList>
    </citation>
    <scope>NUCLEOTIDE SEQUENCE</scope>
    <source>
        <strain evidence="3">CBS 113979</strain>
    </source>
</reference>
<accession>A0A6G1HB96</accession>
<feature type="compositionally biased region" description="Polar residues" evidence="1">
    <location>
        <begin position="424"/>
        <end position="438"/>
    </location>
</feature>
<feature type="compositionally biased region" description="Acidic residues" evidence="1">
    <location>
        <begin position="91"/>
        <end position="106"/>
    </location>
</feature>
<evidence type="ECO:0000313" key="4">
    <source>
        <dbReference type="Proteomes" id="UP000800041"/>
    </source>
</evidence>
<proteinExistence type="predicted"/>
<keyword evidence="4" id="KW-1185">Reference proteome</keyword>
<feature type="domain" description="DUF7613" evidence="2">
    <location>
        <begin position="569"/>
        <end position="708"/>
    </location>
</feature>
<evidence type="ECO:0000313" key="3">
    <source>
        <dbReference type="EMBL" id="KAF1990435.1"/>
    </source>
</evidence>
<sequence>MSESRLPWRRSKSQKQPPEPPSGEVSSDVMAFLAPSIEKAARLKQPAAPRIDVSAAQRFPESIQVEDPANRNDNPNGFLRPTRNNRTVSFSDDEPDIIGEGGEEAELPPSEIRHSVPSARSSRAASNTQDDDPNFKPKLFTRTSTGLVPRQSDALPAPPPVPPPSSALPTPLARSPMRASPEPPHKALPRRPSPRRPSPPRQPRPSSPQNPDALVMNIPEVRRSREHTSPQPTIPPEHRRKPPPSSRYAPQQPPPQVPSHRRAPTPEGAEFTSPARPIRRTPTGFDNSNAKVHDDDLNDRMQQLDTRARPQDPFQDSPPTQSAPRDYYGSPAQQAPVKAQSFQRDTSPRNPASLTNTPTQYRSGQPLVPESHSGGHVQRQDLSPYPNNHESHPSTEPRSVRPNLEDRSPLQSYENHRTRVTPGSLRTTPSEYKQQSDPFDNLRPAPQLSQQASPRPSPKPSPRPSRHVPPPLTSPLPRQAPPAPPSPLPRQVPPAPPSPLPRQAPPAPPSPLPRQAPPALPSPLPQQAPPPLNTDLTSYFNSPSTPHHRRPISPIMAPSVRKGEVEVLELDSYSHEFSSPATSHASSELWSFLDGAWKSVAIKTDPGRPNSVESFGTVEGMQEQVEVYTYFQGGYVLDYLETSGGELKLRLNVDGQPELKVLCEVQPDIGFQFDQNSQITGLTPQRIDAIQHLVQVSNPIKVYKFKRTHGKSTCSDVNAQLNV</sequence>
<feature type="compositionally biased region" description="Pro residues" evidence="1">
    <location>
        <begin position="455"/>
        <end position="532"/>
    </location>
</feature>
<evidence type="ECO:0000256" key="1">
    <source>
        <dbReference type="SAM" id="MobiDB-lite"/>
    </source>
</evidence>
<dbReference type="Proteomes" id="UP000800041">
    <property type="component" value="Unassembled WGS sequence"/>
</dbReference>
<dbReference type="InterPro" id="IPR056032">
    <property type="entry name" value="DUF7613"/>
</dbReference>
<feature type="compositionally biased region" description="Basic and acidic residues" evidence="1">
    <location>
        <begin position="389"/>
        <end position="408"/>
    </location>
</feature>
<feature type="compositionally biased region" description="Polar residues" evidence="1">
    <location>
        <begin position="340"/>
        <end position="363"/>
    </location>
</feature>
<protein>
    <recommendedName>
        <fullName evidence="2">DUF7613 domain-containing protein</fullName>
    </recommendedName>
</protein>
<feature type="region of interest" description="Disordered" evidence="1">
    <location>
        <begin position="1"/>
        <end position="26"/>
    </location>
</feature>
<evidence type="ECO:0000259" key="2">
    <source>
        <dbReference type="Pfam" id="PF24588"/>
    </source>
</evidence>
<dbReference type="Pfam" id="PF24588">
    <property type="entry name" value="DUF7613"/>
    <property type="match status" value="1"/>
</dbReference>
<feature type="compositionally biased region" description="Low complexity" evidence="1">
    <location>
        <begin position="167"/>
        <end position="176"/>
    </location>
</feature>
<dbReference type="EMBL" id="ML977142">
    <property type="protein sequence ID" value="KAF1990435.1"/>
    <property type="molecule type" value="Genomic_DNA"/>
</dbReference>
<feature type="compositionally biased region" description="Polar residues" evidence="1">
    <location>
        <begin position="534"/>
        <end position="545"/>
    </location>
</feature>
<organism evidence="3 4">
    <name type="scientific">Aulographum hederae CBS 113979</name>
    <dbReference type="NCBI Taxonomy" id="1176131"/>
    <lineage>
        <taxon>Eukaryota</taxon>
        <taxon>Fungi</taxon>
        <taxon>Dikarya</taxon>
        <taxon>Ascomycota</taxon>
        <taxon>Pezizomycotina</taxon>
        <taxon>Dothideomycetes</taxon>
        <taxon>Pleosporomycetidae</taxon>
        <taxon>Aulographales</taxon>
        <taxon>Aulographaceae</taxon>
    </lineage>
</organism>
<dbReference type="OrthoDB" id="4356615at2759"/>
<feature type="compositionally biased region" description="Pro residues" evidence="1">
    <location>
        <begin position="195"/>
        <end position="208"/>
    </location>
</feature>
<feature type="region of interest" description="Disordered" evidence="1">
    <location>
        <begin position="43"/>
        <end position="558"/>
    </location>
</feature>
<dbReference type="AlphaFoldDB" id="A0A6G1HB96"/>
<feature type="compositionally biased region" description="Pro residues" evidence="1">
    <location>
        <begin position="156"/>
        <end position="166"/>
    </location>
</feature>